<accession>A0A9Q3JH72</accession>
<dbReference type="AlphaFoldDB" id="A0A9Q3JH72"/>
<dbReference type="Proteomes" id="UP000765509">
    <property type="component" value="Unassembled WGS sequence"/>
</dbReference>
<evidence type="ECO:0000313" key="2">
    <source>
        <dbReference type="Proteomes" id="UP000765509"/>
    </source>
</evidence>
<keyword evidence="2" id="KW-1185">Reference proteome</keyword>
<name>A0A9Q3JH72_9BASI</name>
<dbReference type="OrthoDB" id="2498244at2759"/>
<gene>
    <name evidence="1" type="ORF">O181_102898</name>
</gene>
<sequence>MPKASHYFFETSIPQSSRTINEILHPIIPFPTSAISRSIHQLCHLIMEINYFQSPTNINSWKFLPSEESLEIVENLPFSCTDNPVINPHNPSLGEDKPSIN</sequence>
<dbReference type="EMBL" id="AVOT02073855">
    <property type="protein sequence ID" value="MBW0563183.1"/>
    <property type="molecule type" value="Genomic_DNA"/>
</dbReference>
<comment type="caution">
    <text evidence="1">The sequence shown here is derived from an EMBL/GenBank/DDBJ whole genome shotgun (WGS) entry which is preliminary data.</text>
</comment>
<reference evidence="1" key="1">
    <citation type="submission" date="2021-03" db="EMBL/GenBank/DDBJ databases">
        <title>Draft genome sequence of rust myrtle Austropuccinia psidii MF-1, a brazilian biotype.</title>
        <authorList>
            <person name="Quecine M.C."/>
            <person name="Pachon D.M.R."/>
            <person name="Bonatelli M.L."/>
            <person name="Correr F.H."/>
            <person name="Franceschini L.M."/>
            <person name="Leite T.F."/>
            <person name="Margarido G.R.A."/>
            <person name="Almeida C.A."/>
            <person name="Ferrarezi J.A."/>
            <person name="Labate C.A."/>
        </authorList>
    </citation>
    <scope>NUCLEOTIDE SEQUENCE</scope>
    <source>
        <strain evidence="1">MF-1</strain>
    </source>
</reference>
<proteinExistence type="predicted"/>
<organism evidence="1 2">
    <name type="scientific">Austropuccinia psidii MF-1</name>
    <dbReference type="NCBI Taxonomy" id="1389203"/>
    <lineage>
        <taxon>Eukaryota</taxon>
        <taxon>Fungi</taxon>
        <taxon>Dikarya</taxon>
        <taxon>Basidiomycota</taxon>
        <taxon>Pucciniomycotina</taxon>
        <taxon>Pucciniomycetes</taxon>
        <taxon>Pucciniales</taxon>
        <taxon>Sphaerophragmiaceae</taxon>
        <taxon>Austropuccinia</taxon>
    </lineage>
</organism>
<evidence type="ECO:0000313" key="1">
    <source>
        <dbReference type="EMBL" id="MBW0563183.1"/>
    </source>
</evidence>
<protein>
    <submittedName>
        <fullName evidence="1">Uncharacterized protein</fullName>
    </submittedName>
</protein>